<evidence type="ECO:0000259" key="1">
    <source>
        <dbReference type="PROSITE" id="PS51819"/>
    </source>
</evidence>
<dbReference type="PANTHER" id="PTHR36503:SF1">
    <property type="entry name" value="BLR2520 PROTEIN"/>
    <property type="match status" value="1"/>
</dbReference>
<dbReference type="Pfam" id="PF00903">
    <property type="entry name" value="Glyoxalase"/>
    <property type="match status" value="1"/>
</dbReference>
<dbReference type="CDD" id="cd07251">
    <property type="entry name" value="VOC_like"/>
    <property type="match status" value="1"/>
</dbReference>
<dbReference type="InterPro" id="IPR004360">
    <property type="entry name" value="Glyas_Fos-R_dOase_dom"/>
</dbReference>
<sequence>MRQKFTLITLGVTDFQKALAFYEGLGWKKSEQSQEAYALFPLGGIVLGLYPLQELEKDTTLSHQQTSFSGMTISYNAISEEEVDTVMQEAEQLGATIVKPAQKVFWGGYSGYFRDLDGYVFEVAYNPFWQIDNEGNLVI</sequence>
<dbReference type="eggNOG" id="COG0346">
    <property type="taxonomic scope" value="Bacteria"/>
</dbReference>
<dbReference type="PANTHER" id="PTHR36503">
    <property type="entry name" value="BLR2520 PROTEIN"/>
    <property type="match status" value="1"/>
</dbReference>
<protein>
    <submittedName>
        <fullName evidence="2">Glyoxalase</fullName>
    </submittedName>
</protein>
<dbReference type="OrthoDB" id="9798430at2"/>
<keyword evidence="4" id="KW-1185">Reference proteome</keyword>
<reference evidence="3 5" key="2">
    <citation type="submission" date="2017-02" db="EMBL/GenBank/DDBJ databases">
        <authorList>
            <person name="Peterson S.W."/>
        </authorList>
    </citation>
    <scope>NUCLEOTIDE SEQUENCE [LARGE SCALE GENOMIC DNA]</scope>
    <source>
        <strain evidence="3 5">ATCC 700135</strain>
    </source>
</reference>
<dbReference type="EMBL" id="JQJD01000009">
    <property type="protein sequence ID" value="KGN82567.1"/>
    <property type="molecule type" value="Genomic_DNA"/>
</dbReference>
<evidence type="ECO:0000313" key="2">
    <source>
        <dbReference type="EMBL" id="KGN82567.1"/>
    </source>
</evidence>
<dbReference type="Gene3D" id="3.10.180.10">
    <property type="entry name" value="2,3-Dihydroxybiphenyl 1,2-Dioxygenase, domain 1"/>
    <property type="match status" value="1"/>
</dbReference>
<proteinExistence type="predicted"/>
<dbReference type="SUPFAM" id="SSF54593">
    <property type="entry name" value="Glyoxalase/Bleomycin resistance protein/Dihydroxybiphenyl dioxygenase"/>
    <property type="match status" value="1"/>
</dbReference>
<organism evidence="2 4">
    <name type="scientific">Porphyromonas cangingivalis</name>
    <dbReference type="NCBI Taxonomy" id="36874"/>
    <lineage>
        <taxon>Bacteria</taxon>
        <taxon>Pseudomonadati</taxon>
        <taxon>Bacteroidota</taxon>
        <taxon>Bacteroidia</taxon>
        <taxon>Bacteroidales</taxon>
        <taxon>Porphyromonadaceae</taxon>
        <taxon>Porphyromonas</taxon>
    </lineage>
</organism>
<gene>
    <name evidence="2" type="ORF">HQ35_02115</name>
    <name evidence="3" type="ORF">SAMN02745205_01012</name>
</gene>
<dbReference type="STRING" id="36874.HQ34_07680"/>
<dbReference type="Proteomes" id="UP000189956">
    <property type="component" value="Unassembled WGS sequence"/>
</dbReference>
<dbReference type="RefSeq" id="WP_025837461.1">
    <property type="nucleotide sequence ID" value="NZ_FUWL01000006.1"/>
</dbReference>
<feature type="domain" description="VOC" evidence="1">
    <location>
        <begin position="4"/>
        <end position="126"/>
    </location>
</feature>
<dbReference type="EMBL" id="FUWL01000006">
    <property type="protein sequence ID" value="SJZ49279.1"/>
    <property type="molecule type" value="Genomic_DNA"/>
</dbReference>
<dbReference type="InterPro" id="IPR029068">
    <property type="entry name" value="Glyas_Bleomycin-R_OHBP_Dase"/>
</dbReference>
<dbReference type="InterPro" id="IPR037523">
    <property type="entry name" value="VOC_core"/>
</dbReference>
<dbReference type="PROSITE" id="PS51819">
    <property type="entry name" value="VOC"/>
    <property type="match status" value="1"/>
</dbReference>
<evidence type="ECO:0000313" key="4">
    <source>
        <dbReference type="Proteomes" id="UP000030125"/>
    </source>
</evidence>
<evidence type="ECO:0000313" key="3">
    <source>
        <dbReference type="EMBL" id="SJZ49279.1"/>
    </source>
</evidence>
<dbReference type="Proteomes" id="UP000030125">
    <property type="component" value="Unassembled WGS sequence"/>
</dbReference>
<dbReference type="AlphaFoldDB" id="A0A0A2EXZ4"/>
<accession>A0A0A2EXZ4</accession>
<name>A0A0A2EXZ4_PORCN</name>
<reference evidence="2 4" key="1">
    <citation type="submission" date="2014-08" db="EMBL/GenBank/DDBJ databases">
        <title>Porphyromonas cangingivalis strain:COT-109_OH1386 Genome sequencing.</title>
        <authorList>
            <person name="Wallis C."/>
            <person name="Deusch O."/>
            <person name="O'Flynn C."/>
            <person name="Davis I."/>
            <person name="Jospin G."/>
            <person name="Darling A.E."/>
            <person name="Coil D.A."/>
            <person name="Alexiev A."/>
            <person name="Horsfall A."/>
            <person name="Kirkwood N."/>
            <person name="Harris S."/>
            <person name="Eisen J.A."/>
        </authorList>
    </citation>
    <scope>NUCLEOTIDE SEQUENCE [LARGE SCALE GENOMIC DNA]</scope>
    <source>
        <strain evidence="4">COT-109 OH1386</strain>
        <strain evidence="2">COT-109_OH1386</strain>
    </source>
</reference>
<evidence type="ECO:0000313" key="5">
    <source>
        <dbReference type="Proteomes" id="UP000189956"/>
    </source>
</evidence>